<dbReference type="InterPro" id="IPR014799">
    <property type="entry name" value="ASD2_dom"/>
</dbReference>
<evidence type="ECO:0000256" key="5">
    <source>
        <dbReference type="ARBA" id="ARBA00022553"/>
    </source>
</evidence>
<evidence type="ECO:0000256" key="8">
    <source>
        <dbReference type="ARBA" id="ARBA00023212"/>
    </source>
</evidence>
<keyword evidence="4" id="KW-0963">Cytoplasm</keyword>
<feature type="compositionally biased region" description="Polar residues" evidence="11">
    <location>
        <begin position="621"/>
        <end position="644"/>
    </location>
</feature>
<feature type="compositionally biased region" description="Pro residues" evidence="11">
    <location>
        <begin position="1043"/>
        <end position="1056"/>
    </location>
</feature>
<feature type="region of interest" description="Disordered" evidence="11">
    <location>
        <begin position="1191"/>
        <end position="1259"/>
    </location>
</feature>
<feature type="compositionally biased region" description="Basic and acidic residues" evidence="11">
    <location>
        <begin position="1068"/>
        <end position="1078"/>
    </location>
</feature>
<dbReference type="GO" id="GO:0016324">
    <property type="term" value="C:apical plasma membrane"/>
    <property type="evidence" value="ECO:0007669"/>
    <property type="project" value="TreeGrafter"/>
</dbReference>
<feature type="compositionally biased region" description="Low complexity" evidence="11">
    <location>
        <begin position="1408"/>
        <end position="1417"/>
    </location>
</feature>
<dbReference type="CTD" id="57619"/>
<evidence type="ECO:0000256" key="1">
    <source>
        <dbReference type="ARBA" id="ARBA00004245"/>
    </source>
</evidence>
<feature type="coiled-coil region" evidence="10">
    <location>
        <begin position="1800"/>
        <end position="1827"/>
    </location>
</feature>
<feature type="compositionally biased region" description="Basic and acidic residues" evidence="11">
    <location>
        <begin position="1395"/>
        <end position="1407"/>
    </location>
</feature>
<dbReference type="PANTHER" id="PTHR15012">
    <property type="entry name" value="APICAL PROTEIN/SHROOM-RELATED"/>
    <property type="match status" value="1"/>
</dbReference>
<feature type="region of interest" description="Disordered" evidence="11">
    <location>
        <begin position="565"/>
        <end position="644"/>
    </location>
</feature>
<feature type="region of interest" description="Disordered" evidence="11">
    <location>
        <begin position="1025"/>
        <end position="1085"/>
    </location>
</feature>
<comment type="similarity">
    <text evidence="2">Belongs to the shroom family.</text>
</comment>
<evidence type="ECO:0000256" key="11">
    <source>
        <dbReference type="SAM" id="MobiDB-lite"/>
    </source>
</evidence>
<organism evidence="15 16">
    <name type="scientific">Gouania willdenowi</name>
    <name type="common">Blunt-snouted clingfish</name>
    <name type="synonym">Lepadogaster willdenowi</name>
    <dbReference type="NCBI Taxonomy" id="441366"/>
    <lineage>
        <taxon>Eukaryota</taxon>
        <taxon>Metazoa</taxon>
        <taxon>Chordata</taxon>
        <taxon>Craniata</taxon>
        <taxon>Vertebrata</taxon>
        <taxon>Euteleostomi</taxon>
        <taxon>Actinopterygii</taxon>
        <taxon>Neopterygii</taxon>
        <taxon>Teleostei</taxon>
        <taxon>Neoteleostei</taxon>
        <taxon>Acanthomorphata</taxon>
        <taxon>Ovalentaria</taxon>
        <taxon>Blenniimorphae</taxon>
        <taxon>Blenniiformes</taxon>
        <taxon>Gobiesocoidei</taxon>
        <taxon>Gobiesocidae</taxon>
        <taxon>Gobiesocinae</taxon>
        <taxon>Gouania</taxon>
    </lineage>
</organism>
<feature type="region of interest" description="Disordered" evidence="11">
    <location>
        <begin position="964"/>
        <end position="990"/>
    </location>
</feature>
<sequence>MESGSRPGLQQETGRGGGGGWVLVEARLRGGAPWGFTLRGGLEHGEPLIISKVEEGGKAEQLEQSLLVGDEMIIINDVKLSGFRQEAIALIKGSHKALQLTVRRELLPRCVEEFNTSPYSLQSSRRQTSPAPNDTTLCSAVQLRIKNRRSDPASRPHSWHSTKLADGQHKLDQGRTNMSGNWHHPHLTSASTIDLCGGFDSGGDYLRKSPDQYSSRGSMESLDPPLSSQLHHGAQQHHPLGNHGHSGSYPAYSSCHQLSYARSSNSIDHLHSKRDSAYSSFSTSSSIPEYLASTPSFSSERSYSMETVPQRGGGTVFDNQQGFSHDQELSSTSAVPQHIRESGEGGGGRRIQSQDLQGSVGGVCYYANSCCSSSSNGSSSGGISSLNRHSMGSLLGPPTSRSSYEDLKGAPAPPRRSDSYSVTKSHDRPNSWSSVEHARSLRSLQRGPWHHSSGSVASGTAKGSYNVEGQLHTVIEKSPESSPTTKPKQGGGFPQPFSQTDTPSGVAGSTIGFNQLTFPPSVFPIPQLDPQYAQAPSPSLQSGNSSDYPSLAKEAKQLEQQCMPAVVGRDEAPTEGGRDRKMSAENGYPHSSYVTSASTQLRTQANETQRHHKVADCTPSKAHNQSCVSNSKSQKGQRSLNNQQPNSCKLHGLQCKNQGHHTHVYQEQTEINHIYHTPSAPDLRALAPKEKIDGLTSVDPWEDRSRSVDQSSTHSEPVAYCGPAQGQMPPRHTSAHAHPQPHTFSTPQSTSRHFSDSAALHFQPLDHRVQESKDEDHLLTRLENALTEVQQIPSPDNVDFGNSNERNSFVDSSRGPVRTLSVLEKVSRFERREHAGKQQSLSTSASHSRGNHLRMIEKSRSSLCGAEDIRHMLERSTKGTKAHRTMSYGGGSSDHTKYGTPTPADPSSALQRSRSTLQVDGCADIHSSNEFPWRQEMQDMPSNRSYRDSLKNIQSKVLRSTSFRHRELSSSVSSIPSSGSSTFTSSSHQRPPVFAKTNFLEKKGPKIMPKPQGVILSPLSPLPIISPHTPKERHVVSPDVRGPSPPALPSLPPVGPPTTSRIRGRKRLTADQKKRSYSEPENMNEVGVSDPEIVALFRHKGETSVADRRKMFEHGHMGTGAPAIKCDLRKVQQDALAEYVGRKKSVKRDKSAQLVGSRPHSAYLQPDNSNYTDTHSLSSTSSLLSLQDIGQDKSFSSKERPLSSALPSGPDLQMIQSNLFYPDSLTAPRPKAHPPSSSSSKSSSELQGHIHPDLNHQGGRFGFEQKVAEPQANRGLTKPSNGALYRVGSTQSAGKSASAENLLESLEHGQISHQHHRSCSSPTLERLNQNVFPNEVKMFDVFFSEPGRCALATNRPSELHLLEGSDESQISGRSINTSQLAGSIQDMATSSTPNSRRERQRNSERQHAQSSSSLAASVGLPCPFSPPGTQDRNVSGWQVNERLSQANFDAITFPQTGIVDSEDRKGAAGDREYKQARHSLSDATLMEDSQMDSLRDRAFSLGTSGDRSMQKTKPFLPVTHLFLLSEKDTTITASSPLPVSHPSSNHHFSSLQISESSLFSSIDQRQERDICTDTPQEDLDDVFLQNPPQPSPSPLIKETNLMEDFPPPPSPLVKVTNLMEEFPPPPPPAELEQAEEKQTIETFLMTELLQSFPATPSPPVFTPIVPSPAPALEEIPTITASITVEDNMGLEYQPLPKRERTSEELRVEALAKQLVLQDPTLAPLLDTWGGQSIVERMEEIFISGKQTTNPHWPHKGSVQVEERIPDEVYNPNENTVTDGGMENILVDEEKDLTTRKVELCEALKSSITALQKEKEALHEEQQRHQDVGAKVETLVQEHLKPNEKDKYNMFIGDLDRIVNLLLSLFSRLSRVDQSLLTLRQDKLQEEVAKEQESLQHKRTLLLRQTEDAQELKENLDRRQRVVHTILSSYFTEPQLQDYHYFVSYKPSFLIHQRHLDDLIRQEEDQLTRLAESLPKEQAEAYGCFSLHFLGPAPFTPSLTPSIIPGTTYTPGSTTVTSL</sequence>
<dbReference type="GO" id="GO:0005912">
    <property type="term" value="C:adherens junction"/>
    <property type="evidence" value="ECO:0007669"/>
    <property type="project" value="TreeGrafter"/>
</dbReference>
<name>A0A8C5HQQ9_GOUWI</name>
<feature type="compositionally biased region" description="Polar residues" evidence="11">
    <location>
        <begin position="837"/>
        <end position="848"/>
    </location>
</feature>
<feature type="compositionally biased region" description="Polar residues" evidence="11">
    <location>
        <begin position="534"/>
        <end position="548"/>
    </location>
</feature>
<gene>
    <name evidence="15" type="primary">shroom3</name>
</gene>
<feature type="compositionally biased region" description="Polar residues" evidence="11">
    <location>
        <begin position="317"/>
        <end position="335"/>
    </location>
</feature>
<evidence type="ECO:0000313" key="16">
    <source>
        <dbReference type="Proteomes" id="UP000694680"/>
    </source>
</evidence>
<dbReference type="GO" id="GO:0030864">
    <property type="term" value="C:cortical actin cytoskeleton"/>
    <property type="evidence" value="ECO:0007669"/>
    <property type="project" value="TreeGrafter"/>
</dbReference>
<dbReference type="GO" id="GO:0051015">
    <property type="term" value="F:actin filament binding"/>
    <property type="evidence" value="ECO:0007669"/>
    <property type="project" value="InterPro"/>
</dbReference>
<evidence type="ECO:0000256" key="10">
    <source>
        <dbReference type="SAM" id="Coils"/>
    </source>
</evidence>
<evidence type="ECO:0000259" key="13">
    <source>
        <dbReference type="PROSITE" id="PS51306"/>
    </source>
</evidence>
<feature type="compositionally biased region" description="Polar residues" evidence="11">
    <location>
        <begin position="1288"/>
        <end position="1298"/>
    </location>
</feature>
<dbReference type="PROSITE" id="PS51307">
    <property type="entry name" value="ASD2"/>
    <property type="match status" value="1"/>
</dbReference>
<dbReference type="Gene3D" id="2.30.42.10">
    <property type="match status" value="1"/>
</dbReference>
<dbReference type="GO" id="GO:0007015">
    <property type="term" value="P:actin filament organization"/>
    <property type="evidence" value="ECO:0007669"/>
    <property type="project" value="TreeGrafter"/>
</dbReference>
<dbReference type="FunFam" id="2.30.42.10:FF:000100">
    <property type="entry name" value="Shroom family member 2"/>
    <property type="match status" value="1"/>
</dbReference>
<dbReference type="RefSeq" id="XP_028319472.1">
    <property type="nucleotide sequence ID" value="XM_028463671.1"/>
</dbReference>
<dbReference type="InterPro" id="IPR014800">
    <property type="entry name" value="ASD1_dom"/>
</dbReference>
<feature type="region of interest" description="Disordered" evidence="11">
    <location>
        <begin position="1143"/>
        <end position="1177"/>
    </location>
</feature>
<feature type="region of interest" description="Disordered" evidence="11">
    <location>
        <begin position="377"/>
        <end position="463"/>
    </location>
</feature>
<evidence type="ECO:0000256" key="7">
    <source>
        <dbReference type="ARBA" id="ARBA00023203"/>
    </source>
</evidence>
<feature type="compositionally biased region" description="Polar residues" evidence="11">
    <location>
        <begin position="1378"/>
        <end position="1393"/>
    </location>
</feature>
<accession>A0A8C5HQQ9</accession>
<keyword evidence="3" id="KW-0217">Developmental protein</keyword>
<proteinExistence type="inferred from homology"/>
<dbReference type="SMART" id="SM00228">
    <property type="entry name" value="PDZ"/>
    <property type="match status" value="1"/>
</dbReference>
<keyword evidence="7 9" id="KW-0009">Actin-binding</keyword>
<feature type="compositionally biased region" description="Low complexity" evidence="11">
    <location>
        <begin position="969"/>
        <end position="987"/>
    </location>
</feature>
<feature type="region of interest" description="Disordered" evidence="11">
    <location>
        <begin position="793"/>
        <end position="813"/>
    </location>
</feature>
<feature type="compositionally biased region" description="Polar residues" evidence="11">
    <location>
        <begin position="742"/>
        <end position="752"/>
    </location>
</feature>
<feature type="compositionally biased region" description="Basic and acidic residues" evidence="11">
    <location>
        <begin position="568"/>
        <end position="583"/>
    </location>
</feature>
<feature type="domain" description="ASD2" evidence="14">
    <location>
        <begin position="1688"/>
        <end position="1974"/>
    </location>
</feature>
<evidence type="ECO:0000256" key="6">
    <source>
        <dbReference type="ARBA" id="ARBA00022701"/>
    </source>
</evidence>
<feature type="domain" description="ASD1" evidence="13">
    <location>
        <begin position="950"/>
        <end position="1087"/>
    </location>
</feature>
<feature type="region of interest" description="Disordered" evidence="11">
    <location>
        <begin position="148"/>
        <end position="184"/>
    </location>
</feature>
<evidence type="ECO:0000256" key="9">
    <source>
        <dbReference type="PROSITE-ProRule" id="PRU00637"/>
    </source>
</evidence>
<feature type="compositionally biased region" description="Polar residues" evidence="11">
    <location>
        <begin position="793"/>
        <end position="811"/>
    </location>
</feature>
<keyword evidence="5" id="KW-0597">Phosphoprotein</keyword>
<reference evidence="15" key="2">
    <citation type="submission" date="2025-08" db="UniProtKB">
        <authorList>
            <consortium name="Ensembl"/>
        </authorList>
    </citation>
    <scope>IDENTIFICATION</scope>
</reference>
<evidence type="ECO:0000313" key="15">
    <source>
        <dbReference type="Ensembl" id="ENSGWIP00000048271.1"/>
    </source>
</evidence>
<dbReference type="Proteomes" id="UP000694680">
    <property type="component" value="Chromosome 12"/>
</dbReference>
<keyword evidence="16" id="KW-1185">Reference proteome</keyword>
<feature type="region of interest" description="Disordered" evidence="11">
    <location>
        <begin position="829"/>
        <end position="852"/>
    </location>
</feature>
<dbReference type="Pfam" id="PF08688">
    <property type="entry name" value="ASD1"/>
    <property type="match status" value="1"/>
</dbReference>
<evidence type="ECO:0000256" key="2">
    <source>
        <dbReference type="ARBA" id="ARBA00006469"/>
    </source>
</evidence>
<feature type="compositionally biased region" description="Polar residues" evidence="11">
    <location>
        <begin position="452"/>
        <end position="463"/>
    </location>
</feature>
<dbReference type="Pfam" id="PF00595">
    <property type="entry name" value="PDZ"/>
    <property type="match status" value="1"/>
</dbReference>
<protein>
    <submittedName>
        <fullName evidence="15">Protein Shroom3-like</fullName>
    </submittedName>
</protein>
<feature type="region of interest" description="Disordered" evidence="11">
    <location>
        <begin position="207"/>
        <end position="248"/>
    </location>
</feature>
<keyword evidence="8" id="KW-0206">Cytoskeleton</keyword>
<dbReference type="PROSITE" id="PS50106">
    <property type="entry name" value="PDZ"/>
    <property type="match status" value="1"/>
</dbReference>
<feature type="region of interest" description="Disordered" evidence="11">
    <location>
        <begin position="293"/>
        <end position="354"/>
    </location>
</feature>
<feature type="compositionally biased region" description="Polar residues" evidence="11">
    <location>
        <begin position="1166"/>
        <end position="1175"/>
    </location>
</feature>
<feature type="region of interest" description="Disordered" evidence="11">
    <location>
        <begin position="873"/>
        <end position="915"/>
    </location>
</feature>
<dbReference type="GeneID" id="114473841"/>
<dbReference type="InterPro" id="IPR027685">
    <property type="entry name" value="Shroom_fam"/>
</dbReference>
<feature type="compositionally biased region" description="Polar residues" evidence="11">
    <location>
        <begin position="293"/>
        <end position="307"/>
    </location>
</feature>
<evidence type="ECO:0000259" key="14">
    <source>
        <dbReference type="PROSITE" id="PS51307"/>
    </source>
</evidence>
<feature type="region of interest" description="Disordered" evidence="11">
    <location>
        <begin position="694"/>
        <end position="755"/>
    </location>
</feature>
<evidence type="ECO:0000256" key="4">
    <source>
        <dbReference type="ARBA" id="ARBA00022490"/>
    </source>
</evidence>
<dbReference type="SUPFAM" id="SSF50156">
    <property type="entry name" value="PDZ domain-like"/>
    <property type="match status" value="1"/>
</dbReference>
<feature type="region of interest" description="Disordered" evidence="11">
    <location>
        <begin position="1271"/>
        <end position="1298"/>
    </location>
</feature>
<dbReference type="InterPro" id="IPR001478">
    <property type="entry name" value="PDZ"/>
</dbReference>
<keyword evidence="6" id="KW-0493">Microtubule</keyword>
<dbReference type="Gene3D" id="6.10.250.3120">
    <property type="match status" value="1"/>
</dbReference>
<comment type="subcellular location">
    <subcellularLocation>
        <location evidence="1">Cytoplasm</location>
        <location evidence="1">Cytoskeleton</location>
    </subcellularLocation>
</comment>
<dbReference type="GO" id="GO:0005874">
    <property type="term" value="C:microtubule"/>
    <property type="evidence" value="ECO:0007669"/>
    <property type="project" value="UniProtKB-KW"/>
</dbReference>
<evidence type="ECO:0000259" key="12">
    <source>
        <dbReference type="PROSITE" id="PS50106"/>
    </source>
</evidence>
<dbReference type="GO" id="GO:0043296">
    <property type="term" value="C:apical junction complex"/>
    <property type="evidence" value="ECO:0007669"/>
    <property type="project" value="TreeGrafter"/>
</dbReference>
<dbReference type="Pfam" id="PF08687">
    <property type="entry name" value="ASD2"/>
    <property type="match status" value="1"/>
</dbReference>
<dbReference type="InterPro" id="IPR036034">
    <property type="entry name" value="PDZ_sf"/>
</dbReference>
<dbReference type="CDD" id="cd06750">
    <property type="entry name" value="PDZ_shroom2_3_4-like"/>
    <property type="match status" value="1"/>
</dbReference>
<reference evidence="15" key="3">
    <citation type="submission" date="2025-09" db="UniProtKB">
        <authorList>
            <consortium name="Ensembl"/>
        </authorList>
    </citation>
    <scope>IDENTIFICATION</scope>
</reference>
<feature type="region of interest" description="Disordered" evidence="11">
    <location>
        <begin position="476"/>
        <end position="550"/>
    </location>
</feature>
<dbReference type="PANTHER" id="PTHR15012:SF33">
    <property type="entry name" value="PROTEIN SHROOM3"/>
    <property type="match status" value="1"/>
</dbReference>
<reference evidence="15" key="1">
    <citation type="submission" date="2020-06" db="EMBL/GenBank/DDBJ databases">
        <authorList>
            <consortium name="Wellcome Sanger Institute Data Sharing"/>
        </authorList>
    </citation>
    <scope>NUCLEOTIDE SEQUENCE [LARGE SCALE GENOMIC DNA]</scope>
</reference>
<evidence type="ECO:0000256" key="3">
    <source>
        <dbReference type="ARBA" id="ARBA00022473"/>
    </source>
</evidence>
<dbReference type="Ensembl" id="ENSGWIT00000052207.1">
    <property type="protein sequence ID" value="ENSGWIP00000048271.1"/>
    <property type="gene ID" value="ENSGWIG00000023680.1"/>
</dbReference>
<feature type="compositionally biased region" description="Polar residues" evidence="11">
    <location>
        <begin position="592"/>
        <end position="607"/>
    </location>
</feature>
<feature type="region of interest" description="Disordered" evidence="11">
    <location>
        <begin position="1378"/>
        <end position="1434"/>
    </location>
</feature>
<dbReference type="PROSITE" id="PS51306">
    <property type="entry name" value="ASD1"/>
    <property type="match status" value="1"/>
</dbReference>
<keyword evidence="10" id="KW-0175">Coiled coil</keyword>
<feature type="domain" description="PDZ" evidence="12">
    <location>
        <begin position="21"/>
        <end position="106"/>
    </location>
</feature>